<dbReference type="EMBL" id="JAOVZQ010000001">
    <property type="protein sequence ID" value="MCY0095938.1"/>
    <property type="molecule type" value="Genomic_DNA"/>
</dbReference>
<evidence type="ECO:0000259" key="1">
    <source>
        <dbReference type="Pfam" id="PF01850"/>
    </source>
</evidence>
<evidence type="ECO:0000313" key="2">
    <source>
        <dbReference type="EMBL" id="MCY0095938.1"/>
    </source>
</evidence>
<proteinExistence type="predicted"/>
<keyword evidence="3" id="KW-1185">Reference proteome</keyword>
<dbReference type="SUPFAM" id="SSF88723">
    <property type="entry name" value="PIN domain-like"/>
    <property type="match status" value="1"/>
</dbReference>
<dbReference type="InterPro" id="IPR002716">
    <property type="entry name" value="PIN_dom"/>
</dbReference>
<dbReference type="Gene3D" id="3.40.50.1010">
    <property type="entry name" value="5'-nuclease"/>
    <property type="match status" value="1"/>
</dbReference>
<accession>A0ABT3YJ52</accession>
<organism evidence="2 3">
    <name type="scientific">Hoeflea ulvae</name>
    <dbReference type="NCBI Taxonomy" id="2983764"/>
    <lineage>
        <taxon>Bacteria</taxon>
        <taxon>Pseudomonadati</taxon>
        <taxon>Pseudomonadota</taxon>
        <taxon>Alphaproteobacteria</taxon>
        <taxon>Hyphomicrobiales</taxon>
        <taxon>Rhizobiaceae</taxon>
        <taxon>Hoeflea</taxon>
    </lineage>
</organism>
<dbReference type="Pfam" id="PF01850">
    <property type="entry name" value="PIN"/>
    <property type="match status" value="1"/>
</dbReference>
<sequence>MKNGDHVYLDSNIVITILEHTAPLNHSQERFINALETGQLTGVSSHLTLAECLVKPMRESNEPAIEAVLQFLEHQEHVDLLPVSRDILVKAAGLRAVAGTKLPDAIHLASAVAAGCQTFLSDDKGIRMPPSMARVGFAELSFE</sequence>
<evidence type="ECO:0000313" key="3">
    <source>
        <dbReference type="Proteomes" id="UP001081283"/>
    </source>
</evidence>
<feature type="domain" description="PIN" evidence="1">
    <location>
        <begin position="7"/>
        <end position="126"/>
    </location>
</feature>
<dbReference type="InterPro" id="IPR029060">
    <property type="entry name" value="PIN-like_dom_sf"/>
</dbReference>
<comment type="caution">
    <text evidence="2">The sequence shown here is derived from an EMBL/GenBank/DDBJ whole genome shotgun (WGS) entry which is preliminary data.</text>
</comment>
<reference evidence="2" key="1">
    <citation type="submission" date="2022-10" db="EMBL/GenBank/DDBJ databases">
        <title>Hoeflea sp. J2-29, isolated from marine algae.</title>
        <authorList>
            <person name="Kristyanto S."/>
            <person name="Kim J.M."/>
            <person name="Jeon C.O."/>
        </authorList>
    </citation>
    <scope>NUCLEOTIDE SEQUENCE</scope>
    <source>
        <strain evidence="2">J2-29</strain>
    </source>
</reference>
<dbReference type="Proteomes" id="UP001081283">
    <property type="component" value="Unassembled WGS sequence"/>
</dbReference>
<gene>
    <name evidence="2" type="ORF">OEG82_18220</name>
</gene>
<dbReference type="RefSeq" id="WP_267613798.1">
    <property type="nucleotide sequence ID" value="NZ_JAOVZQ010000001.1"/>
</dbReference>
<name>A0ABT3YJ52_9HYPH</name>
<protein>
    <submittedName>
        <fullName evidence="2">Type II toxin-antitoxin system VapC family toxin</fullName>
    </submittedName>
</protein>
<dbReference type="CDD" id="cd09854">
    <property type="entry name" value="PIN_VapC-like"/>
    <property type="match status" value="1"/>
</dbReference>